<gene>
    <name evidence="2" type="ORF">WMSIL1_LOCUS9217</name>
</gene>
<accession>A0A564YSJ8</accession>
<feature type="compositionally biased region" description="Polar residues" evidence="1">
    <location>
        <begin position="1"/>
        <end position="12"/>
    </location>
</feature>
<evidence type="ECO:0000313" key="3">
    <source>
        <dbReference type="Proteomes" id="UP000321570"/>
    </source>
</evidence>
<organism evidence="2 3">
    <name type="scientific">Hymenolepis diminuta</name>
    <name type="common">Rat tapeworm</name>
    <dbReference type="NCBI Taxonomy" id="6216"/>
    <lineage>
        <taxon>Eukaryota</taxon>
        <taxon>Metazoa</taxon>
        <taxon>Spiralia</taxon>
        <taxon>Lophotrochozoa</taxon>
        <taxon>Platyhelminthes</taxon>
        <taxon>Cestoda</taxon>
        <taxon>Eucestoda</taxon>
        <taxon>Cyclophyllidea</taxon>
        <taxon>Hymenolepididae</taxon>
        <taxon>Hymenolepis</taxon>
    </lineage>
</organism>
<dbReference type="AlphaFoldDB" id="A0A564YSJ8"/>
<feature type="region of interest" description="Disordered" evidence="1">
    <location>
        <begin position="39"/>
        <end position="140"/>
    </location>
</feature>
<feature type="non-terminal residue" evidence="2">
    <location>
        <position position="252"/>
    </location>
</feature>
<dbReference type="Proteomes" id="UP000321570">
    <property type="component" value="Unassembled WGS sequence"/>
</dbReference>
<dbReference type="EMBL" id="CABIJS010000355">
    <property type="protein sequence ID" value="VUZ50237.1"/>
    <property type="molecule type" value="Genomic_DNA"/>
</dbReference>
<evidence type="ECO:0000313" key="2">
    <source>
        <dbReference type="EMBL" id="VUZ50237.1"/>
    </source>
</evidence>
<feature type="compositionally biased region" description="Basic and acidic residues" evidence="1">
    <location>
        <begin position="68"/>
        <end position="79"/>
    </location>
</feature>
<feature type="region of interest" description="Disordered" evidence="1">
    <location>
        <begin position="1"/>
        <end position="23"/>
    </location>
</feature>
<name>A0A564YSJ8_HYMDI</name>
<proteinExistence type="predicted"/>
<feature type="region of interest" description="Disordered" evidence="1">
    <location>
        <begin position="208"/>
        <end position="229"/>
    </location>
</feature>
<protein>
    <submittedName>
        <fullName evidence="2">Uncharacterized protein</fullName>
    </submittedName>
</protein>
<keyword evidence="3" id="KW-1185">Reference proteome</keyword>
<reference evidence="2 3" key="1">
    <citation type="submission" date="2019-07" db="EMBL/GenBank/DDBJ databases">
        <authorList>
            <person name="Jastrzebski P J."/>
            <person name="Paukszto L."/>
            <person name="Jastrzebski P J."/>
        </authorList>
    </citation>
    <scope>NUCLEOTIDE SEQUENCE [LARGE SCALE GENOMIC DNA]</scope>
    <source>
        <strain evidence="2 3">WMS-il1</strain>
    </source>
</reference>
<evidence type="ECO:0000256" key="1">
    <source>
        <dbReference type="SAM" id="MobiDB-lite"/>
    </source>
</evidence>
<sequence>MTQRPQVSTNNPIEFGDDDEIGMEPSIASAAPALRSVTPSTASGISFQCRKKLKNSETITRRRRKRDKQISARSEEGKLREKRKSPANFNSSISVTKRRSNKRSTTGRPKREKAIAQTEIKSAPRKSKSTVKEDRSEAVNDILLQNEDMESKGGPRKIKMGIRDSSPRKATHILYTAESCLGDFKPPQQKKLTKSSSENCIPKIVIEKSENRKPSHAGKTEFKKKERDSIVKDDTYSDVELRSAVARIFKAV</sequence>